<dbReference type="OMA" id="RYQFYCY"/>
<accession>A0A6J1MA72</accession>
<evidence type="ECO:0000313" key="1">
    <source>
        <dbReference type="Proteomes" id="UP000504633"/>
    </source>
</evidence>
<dbReference type="Proteomes" id="UP000504633">
    <property type="component" value="Unplaced"/>
</dbReference>
<dbReference type="KEGG" id="dhe:111602567"/>
<dbReference type="OrthoDB" id="10338945at2759"/>
<keyword evidence="1" id="KW-1185">Reference proteome</keyword>
<dbReference type="AlphaFoldDB" id="A0A6J1MA72"/>
<evidence type="ECO:0000313" key="2">
    <source>
        <dbReference type="RefSeq" id="XP_023175491.1"/>
    </source>
</evidence>
<protein>
    <submittedName>
        <fullName evidence="2">Uncharacterized protein LOC111602567</fullName>
    </submittedName>
</protein>
<gene>
    <name evidence="2" type="primary">LOC111602567</name>
</gene>
<proteinExistence type="predicted"/>
<name>A0A6J1MA72_DROHY</name>
<organism evidence="1 2">
    <name type="scientific">Drosophila hydei</name>
    <name type="common">Fruit fly</name>
    <dbReference type="NCBI Taxonomy" id="7224"/>
    <lineage>
        <taxon>Eukaryota</taxon>
        <taxon>Metazoa</taxon>
        <taxon>Ecdysozoa</taxon>
        <taxon>Arthropoda</taxon>
        <taxon>Hexapoda</taxon>
        <taxon>Insecta</taxon>
        <taxon>Pterygota</taxon>
        <taxon>Neoptera</taxon>
        <taxon>Endopterygota</taxon>
        <taxon>Diptera</taxon>
        <taxon>Brachycera</taxon>
        <taxon>Muscomorpha</taxon>
        <taxon>Ephydroidea</taxon>
        <taxon>Drosophilidae</taxon>
        <taxon>Drosophila</taxon>
    </lineage>
</organism>
<sequence length="190" mass="22004">MNNENKTETDTTLARLTSTTQVLTIGDPKERNKPKHVDTEKNFGVDCTNYLSLVLMGNPTPVDDVSGSCPIEWFGMVTFANKNEPTRYQFYCYAAQKTKPNHSNINYFYQTINANAILRDVRLFLKEETWKNKNAILGPLKGKVYPHAYRPEEYYILGAVSKALKIQNAKVYPYMMFLHREHVQNEQNRQ</sequence>
<dbReference type="RefSeq" id="XP_023175491.1">
    <property type="nucleotide sequence ID" value="XM_023319723.2"/>
</dbReference>
<dbReference type="GeneID" id="111602567"/>
<reference evidence="2" key="1">
    <citation type="submission" date="2025-08" db="UniProtKB">
        <authorList>
            <consortium name="RefSeq"/>
        </authorList>
    </citation>
    <scope>IDENTIFICATION</scope>
    <source>
        <strain evidence="2">15085-1641.00</strain>
        <tissue evidence="2">Whole body</tissue>
    </source>
</reference>